<dbReference type="GO" id="GO:0008381">
    <property type="term" value="F:mechanosensitive monoatomic ion channel activity"/>
    <property type="evidence" value="ECO:0007669"/>
    <property type="project" value="TreeGrafter"/>
</dbReference>
<dbReference type="InterPro" id="IPR016688">
    <property type="entry name" value="MscS-like_plants/fungi"/>
</dbReference>
<dbReference type="GO" id="GO:0006820">
    <property type="term" value="P:monoatomic anion transport"/>
    <property type="evidence" value="ECO:0007669"/>
    <property type="project" value="TreeGrafter"/>
</dbReference>
<feature type="compositionally biased region" description="Basic and acidic residues" evidence="6">
    <location>
        <begin position="49"/>
        <end position="65"/>
    </location>
</feature>
<keyword evidence="4 7" id="KW-1133">Transmembrane helix</keyword>
<sequence>MGIRVCTNVSSCIHTQAEKQCSIAIHVKKQGSFFASKIGQLRLRRKGLESNPRAREMSEMKEENFKGGSKAKFPQSLMMDMSRSYMNRQDRINAMNLYIQKSSYNPQFLQEEEEEEDESESETLGDIILRTLTIIFPDFSPWLWFLIHFVMNLVVVCISLSSLSEPNIHDYLIEPKYNRVFIFGSIYSCFVILFINIASFSIVMIIHAIVQKVILEKLLQPSALCAAFYNTVDPELVYLLWSSVQIIYWRSNMILKKEQNENGNYYILRILGYKDEENPLKFLSTIHWHITFPILLYIVFAARSLFLSIISFIFELGFLMNAHDLLVKYLRKYGILRKFNIEWFMFIADKQDNIRSLFGYELYQDERIMRQLETNLISKKFIQDKAELLLFKNLPKNCTCCKISMNRNKKNTMKLLLPPVFEAKNIIKSETSSIKNWLACHYVVNTPPLLFLLNSSISLTNKNAVKNGGDILFRQIIMSLKMYYQEKNDTYAFTGSPMHNISSDDMSPNKNMLSLNLNKDSTVLPFQGSFPYSSKEPLNKADSESRAQKKINLENIFNDIDQDLLREGTEGEDVDGGVVDRGDVDGRGVNGRGVNGRGLNGKGVNGDGAQGEKLPRAQSRPRAKARSRQREKKGNRSVSHINQNVRDNVGETNPSNEEIIRQKKKKKNSVVRGKEELADVTSGRGDILQIEANGNLRALSGFPSEKSSSPLAVRENQKEQNYIQKQERSSHIEDAIGERKRSTRRSIGDGEKYNQGVDTGAIQRETTTGAIQRETTTGAIQRMTTTGAIQRKTTTGAIQRETTTGTNERAALEGSNVRESSTGAVQKEATTGAIQRETTTGTNERAALEGSNMRESSTGTDERAAGVGGILVGADERGDTMMESTKFNICITPSLSGIQNAQSKTQNRGNKHSGNVYDEKAGISENYDIDIHAKEEGNFYPPLENYKSMTVQIKDFSIEDVLQKKYTTDSMHNSEMRLQEGVSDMGHPNTTRGENWNSSMSSEDKETEKEKIILRDQSMVGMPLLQENDATEKQRALVSNTYNLLGGQQRESNVSEAVYGSFQMYGADQRTKNPKEASEKGKSGESGRNGRSGRIGINGRSERSERSGNYGKSRHDSRGSGGERRSGSAGKVAERYYDSRVMNEEMNILERSDAINVKRLKENKRMRFRNCICWRKNKKEERFSRIKKDISLEIDDPFVMNLKSPIQLNINGNEYITKEMIEVFLKPEETEDFMKEFDLSGHGKIDIIMFRNAVKRAITCRKKFIKSLKGQESILKLVRRLMSVLMSFLASVVLLFIFGVSADTIIVTGAAFITAITVILSYMYTSFITSVIFIAFSNPYNIGDRIRLDGGEAMYIKKIKTYTTEFETTTGKIVIYENSKLSNAKIYNESRSKNAYIDISFKVDINTPLLALKELRKSLQFLVDSRPSDFCKTKNLYFGYSLQPGYFYEVSFWIKCVEGWGNWRKVFELRTDIYDFIILQLRLLSISYRLPTQKVGFTAPLNIIDNSNLKFNGRNKPGEYPCPPKEIRNPLFLPSVKHKREFDLCNQKIDTLALPQKSDYHMYDHNNIGDDNDVDSCNAYSTAMPVSMPRRGNYRHNLIERNNLLGEISKERRRNGFLQKRKKGYITKCDNRNNPKMDTKCFNPSRYISTSGDIRPKGNFTMYTEKCKNEYISPGLNNFDIFSDDRNFLSVCGKKLRTGKIYYTENGLQKGEYSYNNKCDEMFTHRSSLPHVDLALGEIPHEYGNSKIGFKNLEGESTHNTKIRNSDGDFLMEEALPSGQMQRCRWCKTDHDIRECANMCCTKDGYSFHRDKRSSFDVFHNCEYVEPMWYNEKDEFSYDSSSGYDSFECVKHFSNLHNRHQKFINIKKTSTFLDKKNYNKKNHKAVTASVRSGAAVTDYSIPRGKSFGRKKNAPLCVYLFIFVFIR</sequence>
<feature type="region of interest" description="Disordered" evidence="6">
    <location>
        <begin position="774"/>
        <end position="862"/>
    </location>
</feature>
<feature type="transmembrane region" description="Helical" evidence="7">
    <location>
        <begin position="1281"/>
        <end position="1300"/>
    </location>
</feature>
<evidence type="ECO:0000256" key="7">
    <source>
        <dbReference type="SAM" id="Phobius"/>
    </source>
</evidence>
<feature type="region of interest" description="Disordered" evidence="6">
    <location>
        <begin position="981"/>
        <end position="1009"/>
    </location>
</feature>
<dbReference type="SUPFAM" id="SSF50182">
    <property type="entry name" value="Sm-like ribonucleoproteins"/>
    <property type="match status" value="1"/>
</dbReference>
<dbReference type="Proteomes" id="UP000078560">
    <property type="component" value="Unassembled WGS sequence"/>
</dbReference>
<feature type="region of interest" description="Disordered" evidence="6">
    <location>
        <begin position="1065"/>
        <end position="1131"/>
    </location>
</feature>
<protein>
    <recommendedName>
        <fullName evidence="8">Mechanosensitive ion channel MscS domain-containing protein</fullName>
    </recommendedName>
</protein>
<evidence type="ECO:0000313" key="10">
    <source>
        <dbReference type="Proteomes" id="UP000078560"/>
    </source>
</evidence>
<evidence type="ECO:0000313" key="9">
    <source>
        <dbReference type="EMBL" id="SBS83353.1"/>
    </source>
</evidence>
<feature type="region of interest" description="Disordered" evidence="6">
    <location>
        <begin position="568"/>
        <end position="667"/>
    </location>
</feature>
<feature type="transmembrane region" description="Helical" evidence="7">
    <location>
        <begin position="181"/>
        <end position="210"/>
    </location>
</feature>
<evidence type="ECO:0000256" key="3">
    <source>
        <dbReference type="ARBA" id="ARBA00022692"/>
    </source>
</evidence>
<dbReference type="Pfam" id="PF00924">
    <property type="entry name" value="MS_channel_2nd"/>
    <property type="match status" value="1"/>
</dbReference>
<feature type="compositionally biased region" description="Polar residues" evidence="6">
    <location>
        <begin position="636"/>
        <end position="656"/>
    </location>
</feature>
<reference evidence="10" key="1">
    <citation type="submission" date="2016-05" db="EMBL/GenBank/DDBJ databases">
        <authorList>
            <person name="Naeem Raeece"/>
        </authorList>
    </citation>
    <scope>NUCLEOTIDE SEQUENCE [LARGE SCALE GENOMIC DNA]</scope>
</reference>
<organism evidence="9 10">
    <name type="scientific">Plasmodium ovale curtisi</name>
    <dbReference type="NCBI Taxonomy" id="864141"/>
    <lineage>
        <taxon>Eukaryota</taxon>
        <taxon>Sar</taxon>
        <taxon>Alveolata</taxon>
        <taxon>Apicomplexa</taxon>
        <taxon>Aconoidasida</taxon>
        <taxon>Haemosporida</taxon>
        <taxon>Plasmodiidae</taxon>
        <taxon>Plasmodium</taxon>
        <taxon>Plasmodium (Plasmodium)</taxon>
    </lineage>
</organism>
<accession>A0A1A8VVI0</accession>
<feature type="region of interest" description="Disordered" evidence="6">
    <location>
        <begin position="49"/>
        <end position="69"/>
    </location>
</feature>
<feature type="compositionally biased region" description="Polar residues" evidence="6">
    <location>
        <begin position="817"/>
        <end position="843"/>
    </location>
</feature>
<feature type="compositionally biased region" description="Basic and acidic residues" evidence="6">
    <location>
        <begin position="1069"/>
        <end position="1085"/>
    </location>
</feature>
<dbReference type="InterPro" id="IPR006685">
    <property type="entry name" value="MscS_channel_2nd"/>
</dbReference>
<dbReference type="EMBL" id="FLQU01000271">
    <property type="protein sequence ID" value="SBS83353.1"/>
    <property type="molecule type" value="Genomic_DNA"/>
</dbReference>
<feature type="compositionally biased region" description="Polar residues" evidence="6">
    <location>
        <begin position="774"/>
        <end position="807"/>
    </location>
</feature>
<comment type="subcellular location">
    <subcellularLocation>
        <location evidence="1">Membrane</location>
        <topology evidence="1">Multi-pass membrane protein</topology>
    </subcellularLocation>
</comment>
<feature type="compositionally biased region" description="Polar residues" evidence="6">
    <location>
        <begin position="988"/>
        <end position="1001"/>
    </location>
</feature>
<feature type="domain" description="Mechanosensitive ion channel MscS" evidence="8">
    <location>
        <begin position="1329"/>
        <end position="1391"/>
    </location>
</feature>
<evidence type="ECO:0000259" key="8">
    <source>
        <dbReference type="Pfam" id="PF00924"/>
    </source>
</evidence>
<feature type="compositionally biased region" description="Gly residues" evidence="6">
    <location>
        <begin position="588"/>
        <end position="609"/>
    </location>
</feature>
<dbReference type="InterPro" id="IPR010920">
    <property type="entry name" value="LSM_dom_sf"/>
</dbReference>
<dbReference type="PANTHER" id="PTHR31618">
    <property type="entry name" value="MECHANOSENSITIVE ION CHANNEL PROTEIN 5"/>
    <property type="match status" value="1"/>
</dbReference>
<comment type="similarity">
    <text evidence="2">Belongs to the MscS (TC 1.A.23) family.</text>
</comment>
<feature type="transmembrane region" description="Helical" evidence="7">
    <location>
        <begin position="1306"/>
        <end position="1336"/>
    </location>
</feature>
<keyword evidence="3 7" id="KW-0812">Transmembrane</keyword>
<feature type="compositionally biased region" description="Basic residues" evidence="6">
    <location>
        <begin position="619"/>
        <end position="635"/>
    </location>
</feature>
<feature type="region of interest" description="Disordered" evidence="6">
    <location>
        <begin position="699"/>
        <end position="759"/>
    </location>
</feature>
<dbReference type="Gene3D" id="2.30.30.60">
    <property type="match status" value="1"/>
</dbReference>
<evidence type="ECO:0000256" key="4">
    <source>
        <dbReference type="ARBA" id="ARBA00022989"/>
    </source>
</evidence>
<feature type="transmembrane region" description="Helical" evidence="7">
    <location>
        <begin position="142"/>
        <end position="161"/>
    </location>
</feature>
<dbReference type="GO" id="GO:0005886">
    <property type="term" value="C:plasma membrane"/>
    <property type="evidence" value="ECO:0007669"/>
    <property type="project" value="TreeGrafter"/>
</dbReference>
<evidence type="ECO:0000256" key="1">
    <source>
        <dbReference type="ARBA" id="ARBA00004141"/>
    </source>
</evidence>
<feature type="compositionally biased region" description="Basic and acidic residues" evidence="6">
    <location>
        <begin position="1113"/>
        <end position="1131"/>
    </location>
</feature>
<evidence type="ECO:0000256" key="5">
    <source>
        <dbReference type="ARBA" id="ARBA00023136"/>
    </source>
</evidence>
<dbReference type="PANTHER" id="PTHR31618:SF1">
    <property type="entry name" value="EF-HAND DOMAIN-CONTAINING PROTEIN"/>
    <property type="match status" value="1"/>
</dbReference>
<keyword evidence="5 7" id="KW-0472">Membrane</keyword>
<feature type="compositionally biased region" description="Basic and acidic residues" evidence="6">
    <location>
        <begin position="725"/>
        <end position="752"/>
    </location>
</feature>
<name>A0A1A8VVI0_PLAOA</name>
<evidence type="ECO:0000256" key="6">
    <source>
        <dbReference type="SAM" id="MobiDB-lite"/>
    </source>
</evidence>
<evidence type="ECO:0000256" key="2">
    <source>
        <dbReference type="ARBA" id="ARBA00008017"/>
    </source>
</evidence>
<gene>
    <name evidence="9" type="ORF">POVCU2_0020370</name>
</gene>
<dbReference type="InterPro" id="IPR023408">
    <property type="entry name" value="MscS_beta-dom_sf"/>
</dbReference>
<proteinExistence type="inferred from homology"/>